<gene>
    <name evidence="3" type="ORF">FYJ65_06450</name>
</gene>
<dbReference type="PANTHER" id="PTHR46797">
    <property type="entry name" value="HTH-TYPE TRANSCRIPTIONAL REGULATOR"/>
    <property type="match status" value="1"/>
</dbReference>
<dbReference type="SUPFAM" id="SSF47413">
    <property type="entry name" value="lambda repressor-like DNA-binding domains"/>
    <property type="match status" value="1"/>
</dbReference>
<dbReference type="InterPro" id="IPR050807">
    <property type="entry name" value="TransReg_Diox_bact_type"/>
</dbReference>
<dbReference type="EMBL" id="VUNA01000011">
    <property type="protein sequence ID" value="MST70973.1"/>
    <property type="molecule type" value="Genomic_DNA"/>
</dbReference>
<dbReference type="PROSITE" id="PS50943">
    <property type="entry name" value="HTH_CROC1"/>
    <property type="match status" value="1"/>
</dbReference>
<evidence type="ECO:0000256" key="1">
    <source>
        <dbReference type="ARBA" id="ARBA00023125"/>
    </source>
</evidence>
<dbReference type="GO" id="GO:0005829">
    <property type="term" value="C:cytosol"/>
    <property type="evidence" value="ECO:0007669"/>
    <property type="project" value="TreeGrafter"/>
</dbReference>
<dbReference type="Proteomes" id="UP000469424">
    <property type="component" value="Unassembled WGS sequence"/>
</dbReference>
<dbReference type="PANTHER" id="PTHR46797:SF24">
    <property type="entry name" value="DNA-BINDING PHAGE PROTEIN"/>
    <property type="match status" value="1"/>
</dbReference>
<dbReference type="GO" id="GO:0003700">
    <property type="term" value="F:DNA-binding transcription factor activity"/>
    <property type="evidence" value="ECO:0007669"/>
    <property type="project" value="TreeGrafter"/>
</dbReference>
<feature type="domain" description="HTH cro/C1-type" evidence="2">
    <location>
        <begin position="53"/>
        <end position="107"/>
    </location>
</feature>
<dbReference type="Pfam" id="PF01381">
    <property type="entry name" value="HTH_3"/>
    <property type="match status" value="1"/>
</dbReference>
<dbReference type="GO" id="GO:0003677">
    <property type="term" value="F:DNA binding"/>
    <property type="evidence" value="ECO:0007669"/>
    <property type="project" value="UniProtKB-KW"/>
</dbReference>
<keyword evidence="1" id="KW-0238">DNA-binding</keyword>
<organism evidence="3 4">
    <name type="scientific">Mogibacterium kristiansenii</name>
    <dbReference type="NCBI Taxonomy" id="2606708"/>
    <lineage>
        <taxon>Bacteria</taxon>
        <taxon>Bacillati</taxon>
        <taxon>Bacillota</taxon>
        <taxon>Clostridia</taxon>
        <taxon>Peptostreptococcales</taxon>
        <taxon>Anaerovoracaceae</taxon>
        <taxon>Mogibacterium</taxon>
    </lineage>
</organism>
<dbReference type="Gene3D" id="1.10.260.40">
    <property type="entry name" value="lambda repressor-like DNA-binding domains"/>
    <property type="match status" value="1"/>
</dbReference>
<evidence type="ECO:0000259" key="2">
    <source>
        <dbReference type="PROSITE" id="PS50943"/>
    </source>
</evidence>
<accession>A0A6N7X8T5</accession>
<sequence length="269" mass="31177">MMKKICKCVIVVLSNLHTSHLFMKFFPKAKVWIDIRRETSMQPSFYRTLGQKIKACRKAKGITLTELADTIHRSPASLSKYESGNVNIALDALVEICTALNVDIAEFLPATYSDPDNVDILKYKKHFVDQLYIYWYSGDAKKVKSALIENSHPSMKSVLYFDTDTKHMEYQSDFIYHGEVTYSDTCIMFYYTNEEPPFDKIFIRMPLLFHKDHPQMGIMSCISLFYQGVTAKIMVSKKPLTFTPELTKELFISPEEIKELKRSNMLIIK</sequence>
<keyword evidence="4" id="KW-1185">Reference proteome</keyword>
<dbReference type="AlphaFoldDB" id="A0A6N7X8T5"/>
<dbReference type="CDD" id="cd00093">
    <property type="entry name" value="HTH_XRE"/>
    <property type="match status" value="1"/>
</dbReference>
<evidence type="ECO:0000313" key="4">
    <source>
        <dbReference type="Proteomes" id="UP000469424"/>
    </source>
</evidence>
<protein>
    <submittedName>
        <fullName evidence="3">Helix-turn-helix transcriptional regulator</fullName>
    </submittedName>
</protein>
<dbReference type="InterPro" id="IPR001387">
    <property type="entry name" value="Cro/C1-type_HTH"/>
</dbReference>
<name>A0A6N7X8T5_9FIRM</name>
<reference evidence="3 4" key="1">
    <citation type="submission" date="2019-08" db="EMBL/GenBank/DDBJ databases">
        <title>In-depth cultivation of the pig gut microbiome towards novel bacterial diversity and tailored functional studies.</title>
        <authorList>
            <person name="Wylensek D."/>
            <person name="Hitch T.C.A."/>
            <person name="Clavel T."/>
        </authorList>
    </citation>
    <scope>NUCLEOTIDE SEQUENCE [LARGE SCALE GENOMIC DNA]</scope>
    <source>
        <strain evidence="3 4">WCA-MUC-591-APC-4B</strain>
    </source>
</reference>
<evidence type="ECO:0000313" key="3">
    <source>
        <dbReference type="EMBL" id="MST70973.1"/>
    </source>
</evidence>
<dbReference type="SMART" id="SM00530">
    <property type="entry name" value="HTH_XRE"/>
    <property type="match status" value="1"/>
</dbReference>
<dbReference type="InterPro" id="IPR010982">
    <property type="entry name" value="Lambda_DNA-bd_dom_sf"/>
</dbReference>
<comment type="caution">
    <text evidence="3">The sequence shown here is derived from an EMBL/GenBank/DDBJ whole genome shotgun (WGS) entry which is preliminary data.</text>
</comment>
<proteinExistence type="predicted"/>